<evidence type="ECO:0000313" key="3">
    <source>
        <dbReference type="Proteomes" id="UP001152622"/>
    </source>
</evidence>
<organism evidence="2 3">
    <name type="scientific">Synaphobranchus kaupii</name>
    <name type="common">Kaup's arrowtooth eel</name>
    <dbReference type="NCBI Taxonomy" id="118154"/>
    <lineage>
        <taxon>Eukaryota</taxon>
        <taxon>Metazoa</taxon>
        <taxon>Chordata</taxon>
        <taxon>Craniata</taxon>
        <taxon>Vertebrata</taxon>
        <taxon>Euteleostomi</taxon>
        <taxon>Actinopterygii</taxon>
        <taxon>Neopterygii</taxon>
        <taxon>Teleostei</taxon>
        <taxon>Anguilliformes</taxon>
        <taxon>Synaphobranchidae</taxon>
        <taxon>Synaphobranchus</taxon>
    </lineage>
</organism>
<dbReference type="Proteomes" id="UP001152622">
    <property type="component" value="Chromosome 6"/>
</dbReference>
<evidence type="ECO:0000313" key="2">
    <source>
        <dbReference type="EMBL" id="KAJ8357621.1"/>
    </source>
</evidence>
<proteinExistence type="predicted"/>
<sequence length="103" mass="11002">MHCSSAQCWVSLAYFCVKNIGGNRLAPLSRAPFQSFGEMAAVSQRGQMGPTASASDILIPARSRVPSWLPWKPASAGKRDNGKGLSKGNGSWQTQTPKIPEAI</sequence>
<feature type="compositionally biased region" description="Polar residues" evidence="1">
    <location>
        <begin position="88"/>
        <end position="97"/>
    </location>
</feature>
<reference evidence="2" key="1">
    <citation type="journal article" date="2023" name="Science">
        <title>Genome structures resolve the early diversification of teleost fishes.</title>
        <authorList>
            <person name="Parey E."/>
            <person name="Louis A."/>
            <person name="Montfort J."/>
            <person name="Bouchez O."/>
            <person name="Roques C."/>
            <person name="Iampietro C."/>
            <person name="Lluch J."/>
            <person name="Castinel A."/>
            <person name="Donnadieu C."/>
            <person name="Desvignes T."/>
            <person name="Floi Bucao C."/>
            <person name="Jouanno E."/>
            <person name="Wen M."/>
            <person name="Mejri S."/>
            <person name="Dirks R."/>
            <person name="Jansen H."/>
            <person name="Henkel C."/>
            <person name="Chen W.J."/>
            <person name="Zahm M."/>
            <person name="Cabau C."/>
            <person name="Klopp C."/>
            <person name="Thompson A.W."/>
            <person name="Robinson-Rechavi M."/>
            <person name="Braasch I."/>
            <person name="Lecointre G."/>
            <person name="Bobe J."/>
            <person name="Postlethwait J.H."/>
            <person name="Berthelot C."/>
            <person name="Roest Crollius H."/>
            <person name="Guiguen Y."/>
        </authorList>
    </citation>
    <scope>NUCLEOTIDE SEQUENCE</scope>
    <source>
        <strain evidence="2">WJC10195</strain>
    </source>
</reference>
<gene>
    <name evidence="2" type="ORF">SKAU_G00204150</name>
</gene>
<protein>
    <submittedName>
        <fullName evidence="2">Uncharacterized protein</fullName>
    </submittedName>
</protein>
<dbReference type="AlphaFoldDB" id="A0A9Q1FG68"/>
<keyword evidence="3" id="KW-1185">Reference proteome</keyword>
<accession>A0A9Q1FG68</accession>
<evidence type="ECO:0000256" key="1">
    <source>
        <dbReference type="SAM" id="MobiDB-lite"/>
    </source>
</evidence>
<feature type="region of interest" description="Disordered" evidence="1">
    <location>
        <begin position="69"/>
        <end position="103"/>
    </location>
</feature>
<name>A0A9Q1FG68_SYNKA</name>
<dbReference type="EMBL" id="JAINUF010000006">
    <property type="protein sequence ID" value="KAJ8357621.1"/>
    <property type="molecule type" value="Genomic_DNA"/>
</dbReference>
<comment type="caution">
    <text evidence="2">The sequence shown here is derived from an EMBL/GenBank/DDBJ whole genome shotgun (WGS) entry which is preliminary data.</text>
</comment>